<dbReference type="KEGG" id="amin:AUMI_12450"/>
<dbReference type="Proteomes" id="UP000243847">
    <property type="component" value="Chromosome sequence1"/>
</dbReference>
<protein>
    <submittedName>
        <fullName evidence="1">Uncharacterized protein</fullName>
    </submittedName>
</protein>
<dbReference type="EMBL" id="AP017457">
    <property type="protein sequence ID" value="BAU98787.1"/>
    <property type="molecule type" value="Genomic_DNA"/>
</dbReference>
<evidence type="ECO:0000313" key="2">
    <source>
        <dbReference type="Proteomes" id="UP000243847"/>
    </source>
</evidence>
<accession>A0A182C1N1</accession>
<organism evidence="1 2">
    <name type="scientific">Aurantimicrobium minutum</name>
    <dbReference type="NCBI Taxonomy" id="708131"/>
    <lineage>
        <taxon>Bacteria</taxon>
        <taxon>Bacillati</taxon>
        <taxon>Actinomycetota</taxon>
        <taxon>Actinomycetes</taxon>
        <taxon>Micrococcales</taxon>
        <taxon>Microbacteriaceae</taxon>
        <taxon>Aurantimicrobium</taxon>
    </lineage>
</organism>
<reference evidence="1 2" key="1">
    <citation type="journal article" date="2016" name="Genome Announc.">
        <title>Complete Genome Sequence of Aurantimicrobium minutum Type Strain KNCT, a Planktonic Ultramicrobacterium Isolated from River Water.</title>
        <authorList>
            <person name="Nakai R."/>
            <person name="Fujisawa T."/>
            <person name="Nakamura Y."/>
            <person name="Nishide H."/>
            <person name="Uchiyama I."/>
            <person name="Baba T."/>
            <person name="Toyoda A."/>
            <person name="Fujiyama A."/>
            <person name="Naganuma T."/>
            <person name="Niki H."/>
        </authorList>
    </citation>
    <scope>NUCLEOTIDE SEQUENCE [LARGE SCALE GENOMIC DNA]</scope>
    <source>
        <strain evidence="1 2">KNC</strain>
    </source>
</reference>
<sequence>MTDGDAGTLPSQFTALPEVSTVVVDLVEAETAMVAGLVSIDAVVEHPAKARTVRREPVVARVIFFMLPTLRGFPMSGL</sequence>
<dbReference type="AlphaFoldDB" id="A0A182C1N1"/>
<evidence type="ECO:0000313" key="1">
    <source>
        <dbReference type="EMBL" id="BAU98787.1"/>
    </source>
</evidence>
<name>A0A182C1N1_9MICO</name>
<gene>
    <name evidence="1" type="ORF">AUMI_12450</name>
</gene>
<proteinExistence type="predicted"/>